<feature type="chain" id="PRO_5016415638" description="Outer membrane protein with beta-barrel domain" evidence="1">
    <location>
        <begin position="20"/>
        <end position="387"/>
    </location>
</feature>
<comment type="caution">
    <text evidence="2">The sequence shown here is derived from an EMBL/GenBank/DDBJ whole genome shotgun (WGS) entry which is preliminary data.</text>
</comment>
<reference evidence="2 3" key="1">
    <citation type="submission" date="2018-06" db="EMBL/GenBank/DDBJ databases">
        <title>Genomic Encyclopedia of Type Strains, Phase III (KMG-III): the genomes of soil and plant-associated and newly described type strains.</title>
        <authorList>
            <person name="Whitman W."/>
        </authorList>
    </citation>
    <scope>NUCLEOTIDE SEQUENCE [LARGE SCALE GENOMIC DNA]</scope>
    <source>
        <strain evidence="2 3">CGMCC 1.12504</strain>
    </source>
</reference>
<name>A0A328WQV5_9FLAO</name>
<dbReference type="RefSeq" id="WP_146740337.1">
    <property type="nucleotide sequence ID" value="NZ_QLSV01000008.1"/>
</dbReference>
<keyword evidence="3" id="KW-1185">Reference proteome</keyword>
<keyword evidence="1" id="KW-0732">Signal</keyword>
<evidence type="ECO:0000256" key="1">
    <source>
        <dbReference type="SAM" id="SignalP"/>
    </source>
</evidence>
<evidence type="ECO:0008006" key="4">
    <source>
        <dbReference type="Google" id="ProtNLM"/>
    </source>
</evidence>
<sequence>MKKITLLTALFLLHLTAFAQERVVRIDFESGSFLNNPQIPYDEPFSIVGEAGNEIEFVKVNIAYEGKKYSLHSYEWNRIEKNDSEKFNIVVPAVLRSNTKYDFEIITYTLLSQAQKQELLQNVENRVRFLLESNLYYDGKNVQVNKPKKVYEQLQQLVKQSLYYHESKNLIPVQAPSSLVLQELNNQGDFKFSRFFKKGTRVEKDEIANGLITEKIDHLVGLVLSELAPFINSEVVQHYRKVTVKSVKTDREPFSLPVNFGMYAWDKSVNVNETSVNNVDFTPGVGLTIPFSSRSRLASQSRLLDSFGFSAGILLKPVVDNLGNEFVTPGVNLPVYAGLGFRIFKVVRLNAGVLILGEKGNQDFDKITLIPTVGLAFELNVWMGIKN</sequence>
<dbReference type="AlphaFoldDB" id="A0A328WQV5"/>
<evidence type="ECO:0000313" key="3">
    <source>
        <dbReference type="Proteomes" id="UP000249518"/>
    </source>
</evidence>
<dbReference type="Proteomes" id="UP000249518">
    <property type="component" value="Unassembled WGS sequence"/>
</dbReference>
<dbReference type="EMBL" id="QLSV01000008">
    <property type="protein sequence ID" value="RAR47655.1"/>
    <property type="molecule type" value="Genomic_DNA"/>
</dbReference>
<evidence type="ECO:0000313" key="2">
    <source>
        <dbReference type="EMBL" id="RAR47655.1"/>
    </source>
</evidence>
<organism evidence="2 3">
    <name type="scientific">Flavobacterium lacus</name>
    <dbReference type="NCBI Taxonomy" id="1353778"/>
    <lineage>
        <taxon>Bacteria</taxon>
        <taxon>Pseudomonadati</taxon>
        <taxon>Bacteroidota</taxon>
        <taxon>Flavobacteriia</taxon>
        <taxon>Flavobacteriales</taxon>
        <taxon>Flavobacteriaceae</taxon>
        <taxon>Flavobacterium</taxon>
    </lineage>
</organism>
<gene>
    <name evidence="2" type="ORF">B0I10_108158</name>
</gene>
<protein>
    <recommendedName>
        <fullName evidence="4">Outer membrane protein with beta-barrel domain</fullName>
    </recommendedName>
</protein>
<accession>A0A328WQV5</accession>
<dbReference type="OrthoDB" id="833044at2"/>
<proteinExistence type="predicted"/>
<feature type="signal peptide" evidence="1">
    <location>
        <begin position="1"/>
        <end position="19"/>
    </location>
</feature>